<dbReference type="RefSeq" id="WP_182777821.1">
    <property type="nucleotide sequence ID" value="NZ_BAAAHW010000009.1"/>
</dbReference>
<evidence type="ECO:0000313" key="1">
    <source>
        <dbReference type="EMBL" id="MBA9057717.1"/>
    </source>
</evidence>
<evidence type="ECO:0008006" key="3">
    <source>
        <dbReference type="Google" id="ProtNLM"/>
    </source>
</evidence>
<sequence>MTARLRALLPAPSTRREPQPWEEIEADLGVLPPRDFRDFVDTYGYGSLDGLIGVVRPRVHGGETGQELRTFHGPARFPPWPAEGSLLAWGTTQAGYDLLWRRRGENPEDWPVVVVGHRAGTAHELPYGMGEFLIRMLDGSLDRPADVPGIAGHPHSRYVDVRTEEELEDAGEDPWEYVDDFWDGQERERARSEEVTWVRRPGRHRCDNPPVPRLTVQGFGLDGDDLSVSVTLDLEPSTTPLTAMVRIGGPNGDVLRATAVPAFPSGGELILRLAGRTNGTGMSWRELLHAMTHEPEWSLSVSVTDPGVGAARVEQGIVTGIGMHESGVDTAWGTWP</sequence>
<comment type="caution">
    <text evidence="1">The sequence shown here is derived from an EMBL/GenBank/DDBJ whole genome shotgun (WGS) entry which is preliminary data.</text>
</comment>
<dbReference type="Proteomes" id="UP000577386">
    <property type="component" value="Unassembled WGS sequence"/>
</dbReference>
<dbReference type="EMBL" id="JACJIJ010000002">
    <property type="protein sequence ID" value="MBA9057717.1"/>
    <property type="molecule type" value="Genomic_DNA"/>
</dbReference>
<keyword evidence="2" id="KW-1185">Reference proteome</keyword>
<dbReference type="SUPFAM" id="SSF160631">
    <property type="entry name" value="SMI1/KNR4-like"/>
    <property type="match status" value="1"/>
</dbReference>
<evidence type="ECO:0000313" key="2">
    <source>
        <dbReference type="Proteomes" id="UP000577386"/>
    </source>
</evidence>
<protein>
    <recommendedName>
        <fullName evidence="3">Knr4/Smi1-like domain-containing protein</fullName>
    </recommendedName>
</protein>
<gene>
    <name evidence="1" type="ORF">HDA42_006895</name>
</gene>
<name>A0A7W3RPY2_STRMR</name>
<dbReference type="GeneID" id="93978168"/>
<accession>A0A7W3RPY2</accession>
<proteinExistence type="predicted"/>
<organism evidence="1 2">
    <name type="scientific">Streptomyces murinus</name>
    <dbReference type="NCBI Taxonomy" id="33900"/>
    <lineage>
        <taxon>Bacteria</taxon>
        <taxon>Bacillati</taxon>
        <taxon>Actinomycetota</taxon>
        <taxon>Actinomycetes</taxon>
        <taxon>Kitasatosporales</taxon>
        <taxon>Streptomycetaceae</taxon>
        <taxon>Streptomyces</taxon>
    </lineage>
</organism>
<dbReference type="InterPro" id="IPR037883">
    <property type="entry name" value="Knr4/Smi1-like_sf"/>
</dbReference>
<reference evidence="1 2" key="1">
    <citation type="submission" date="2020-08" db="EMBL/GenBank/DDBJ databases">
        <title>Sequencing the genomes of 1000 actinobacteria strains.</title>
        <authorList>
            <person name="Klenk H.-P."/>
        </authorList>
    </citation>
    <scope>NUCLEOTIDE SEQUENCE [LARGE SCALE GENOMIC DNA]</scope>
    <source>
        <strain evidence="1 2">DSM 41827</strain>
    </source>
</reference>
<dbReference type="AlphaFoldDB" id="A0A7W3RPY2"/>